<keyword evidence="2" id="KW-0812">Transmembrane</keyword>
<feature type="transmembrane region" description="Helical" evidence="2">
    <location>
        <begin position="126"/>
        <end position="148"/>
    </location>
</feature>
<keyword evidence="2" id="KW-0472">Membrane</keyword>
<evidence type="ECO:0000313" key="3">
    <source>
        <dbReference type="EMBL" id="QBX97740.1"/>
    </source>
</evidence>
<protein>
    <submittedName>
        <fullName evidence="3">Hypothetical chloroplast RF1</fullName>
    </submittedName>
</protein>
<keyword evidence="2" id="KW-1133">Transmembrane helix</keyword>
<feature type="transmembrane region" description="Helical" evidence="2">
    <location>
        <begin position="286"/>
        <end position="308"/>
    </location>
</feature>
<feature type="transmembrane region" description="Helical" evidence="2">
    <location>
        <begin position="93"/>
        <end position="114"/>
    </location>
</feature>
<feature type="transmembrane region" description="Helical" evidence="2">
    <location>
        <begin position="236"/>
        <end position="265"/>
    </location>
</feature>
<geneLocation type="chloroplast" evidence="3"/>
<evidence type="ECO:0000256" key="2">
    <source>
        <dbReference type="SAM" id="Phobius"/>
    </source>
</evidence>
<keyword evidence="3" id="KW-0934">Plastid</keyword>
<dbReference type="GeneID" id="40350851"/>
<evidence type="ECO:0000256" key="1">
    <source>
        <dbReference type="SAM" id="MobiDB-lite"/>
    </source>
</evidence>
<reference evidence="3" key="1">
    <citation type="journal article" date="2019" name="Genome Biol. Evol.">
        <title>Tracing the Evolution of the Plastome and Mitogenome in the Chloropicophyceae Uncovered Convergent tRNA Gene Losses and a Variant Plastid Genetic Code.</title>
        <authorList>
            <person name="Turmel M."/>
            <person name="Dos Santos A.L."/>
            <person name="Otis C."/>
            <person name="Sergerie R."/>
            <person name="Lemieux C."/>
        </authorList>
    </citation>
    <scope>NUCLEOTIDE SEQUENCE</scope>
</reference>
<dbReference type="RefSeq" id="YP_009646225.1">
    <property type="nucleotide sequence ID" value="NC_042484.1"/>
</dbReference>
<name>A0A4D6C218_9CHLO</name>
<keyword evidence="3" id="KW-0150">Chloroplast</keyword>
<organism evidence="3">
    <name type="scientific">Chloropicon laureae</name>
    <dbReference type="NCBI Taxonomy" id="464258"/>
    <lineage>
        <taxon>Eukaryota</taxon>
        <taxon>Viridiplantae</taxon>
        <taxon>Chlorophyta</taxon>
        <taxon>Chloropicophyceae</taxon>
        <taxon>Chloropicales</taxon>
        <taxon>Chloropicaceae</taxon>
        <taxon>Chloropicon</taxon>
    </lineage>
</organism>
<sequence>MSLVAIVKDTTDFVQFLIQEPFPLAVTHFFGWFLGKCVSFLSFKWLINLPLFPIFIPKLSTQVIQEGLNLTSTEQSFDNLGFFPAAQSGWNKLIPGLLNSFFLVLPFSPARILWIRRLIVQGIPAGVYSGVGLIFGQFLFLAIVIFGFRPVLSIWTALEPFSFLIGLIWFLVIFDQLCSKKAIPVDWTDKKMGTQLFLQSLFLGCVEQTTLGQYLSGLTTTSESFFNEGFDSATQFQFYLGQLTYLFGIAVGLCAFGSVLGWALWKGSQIWYQTSSLPYQMWKTQQVHPILILVYGSAVLSSIPYYSWDYLFAKPFGFVPDDKGLDNISSNWVGVKSDPQLPRWRDYYMRVSGGEAGILGDGWIWSRYDKADYPASRKRRALEAMLISHEWFPHWAKDRGLLNMEYWPAQQNILKRFSRKLGSLTLPGGERLRDLIWPKERRERTIARDSIRGVKNWSPGRLTKLHTYWGNLKKSRGVTRSELLQASRYLTFGRLRSLPVSKEESINPFVDIQSKRSLGNDPIEPMVSTWVEKTRVDQGITSLDKEFSVFGENGSFPISVKKKKNSVFDLWLATRSQVIPEFEAKSQEFKKFHKYWVVRNLIKPRMVQWRLKPSEENYLWMAEQDIQGKNRGQDFSFLFEETEKLKNNESNLLRLQHYLEVGKKLSQKVSVPRSKNKDSLEPPVFGQAFKPLKLNSPPTNSISVQRNRIKYRRNVVKRRRYDPRVRNKRIGGPNFSSTALKRRSSIFGLRGPRFLQTRESQRKGDRRLWRRRAPLRPSPVGPSRWSSFNYYRQQVYHQALSHVVDNVMKGQPKGYYLTTEEEKALAKRKVQLARYYDSLRSYQKSPRFQRFVPGGSRTFTDGVYNHQFKGTLSYARRLFYVTPLEAQNMEGGRVYKMSQLLYDRDKQNPILHEELLPGNDSQQPFLELMPSPAPFYTGWDTNNHKMILTSRTLPRVGAGYRVPSMEGSFTAWPYNTEKIRELSRPRVFVREKRNMVTRRRMAFKWDWKNLQLGFSWRTTPRSSEWFDQSTDEAINKKAPLGYWARAQTRQVFQKKSLRRRRWNRWYLRIPALPRLGGFSWDA</sequence>
<accession>A0A4D6C218</accession>
<gene>
    <name evidence="3" type="primary">ycf1</name>
</gene>
<dbReference type="EMBL" id="MK085987">
    <property type="protein sequence ID" value="QBX97740.1"/>
    <property type="molecule type" value="Genomic_DNA"/>
</dbReference>
<feature type="transmembrane region" description="Helical" evidence="2">
    <location>
        <begin position="196"/>
        <end position="216"/>
    </location>
</feature>
<dbReference type="AlphaFoldDB" id="A0A4D6C218"/>
<feature type="region of interest" description="Disordered" evidence="1">
    <location>
        <begin position="758"/>
        <end position="780"/>
    </location>
</feature>
<feature type="transmembrane region" description="Helical" evidence="2">
    <location>
        <begin position="154"/>
        <end position="175"/>
    </location>
</feature>
<proteinExistence type="predicted"/>